<dbReference type="GO" id="GO:0003677">
    <property type="term" value="F:DNA binding"/>
    <property type="evidence" value="ECO:0007669"/>
    <property type="project" value="UniProtKB-KW"/>
</dbReference>
<dbReference type="SUPFAM" id="SSF46894">
    <property type="entry name" value="C-terminal effector domain of the bipartite response regulators"/>
    <property type="match status" value="1"/>
</dbReference>
<dbReference type="GO" id="GO:0000160">
    <property type="term" value="P:phosphorelay signal transduction system"/>
    <property type="evidence" value="ECO:0007669"/>
    <property type="project" value="InterPro"/>
</dbReference>
<dbReference type="InterPro" id="IPR003018">
    <property type="entry name" value="GAF"/>
</dbReference>
<evidence type="ECO:0000256" key="1">
    <source>
        <dbReference type="ARBA" id="ARBA00023015"/>
    </source>
</evidence>
<dbReference type="InterPro" id="IPR016032">
    <property type="entry name" value="Sig_transdc_resp-reg_C-effctor"/>
</dbReference>
<evidence type="ECO:0000256" key="3">
    <source>
        <dbReference type="ARBA" id="ARBA00023163"/>
    </source>
</evidence>
<evidence type="ECO:0000256" key="2">
    <source>
        <dbReference type="ARBA" id="ARBA00023125"/>
    </source>
</evidence>
<evidence type="ECO:0000313" key="6">
    <source>
        <dbReference type="Proteomes" id="UP000399805"/>
    </source>
</evidence>
<keyword evidence="2" id="KW-0238">DNA-binding</keyword>
<proteinExistence type="predicted"/>
<dbReference type="AlphaFoldDB" id="A0A6I8LE75"/>
<dbReference type="SMART" id="SM00862">
    <property type="entry name" value="Trans_reg_C"/>
    <property type="match status" value="1"/>
</dbReference>
<name>A0A6I8LE75_9PSEU</name>
<evidence type="ECO:0000259" key="4">
    <source>
        <dbReference type="SMART" id="SM00862"/>
    </source>
</evidence>
<dbReference type="InterPro" id="IPR036388">
    <property type="entry name" value="WH-like_DNA-bd_sf"/>
</dbReference>
<dbReference type="Gene3D" id="1.10.10.10">
    <property type="entry name" value="Winged helix-like DNA-binding domain superfamily/Winged helix DNA-binding domain"/>
    <property type="match status" value="1"/>
</dbReference>
<dbReference type="Gene3D" id="3.30.450.40">
    <property type="match status" value="1"/>
</dbReference>
<evidence type="ECO:0000313" key="5">
    <source>
        <dbReference type="EMBL" id="VVJ15361.1"/>
    </source>
</evidence>
<sequence length="517" mass="55453">MLVAANVSGATLHARCTAARRLSTLVNVAEAPEPELLRDPESYARLLEHVREAVLQGVPGPRPPRSVVSDSWNRSLAARVDPDEGEAPFVFDTEALASLREAHPLAPVLPVLRQMLVSIADDAEHVMIVTDADGLILWREGETAQLLRGDRVGLTEGTRWSEAAIGTNAMGTALATGEPVQIHSAEHLVRRYHTWTCAAAPVRDPETGVLLGSIDVSGPLRTVHPAMISLVTATAQLAEGQLRAHLAVRDERLRRVNMPHLEALRGRPGALLSAGGRVLAAQACLLPSTVDVRRGGGTVALSDGRLATVEPLAEGYLLRLSSGGAGQRSRLRLGYLSDGAHSTTVDGREVPVTLRHAEILTLLALHPNGLSAERLALQLYGETGNPVTVRAEIHRLRSQLGAQVVQTRPYRLAADVDADFVRARTSLRTGSPADVLRVFRGPLLPESEAPAVREERESLTAQVRQVALNSEDPGVLWSFWETACGVDDLAVLDALLETLPAADPRRAAVSAHRARLA</sequence>
<dbReference type="Pfam" id="PF01590">
    <property type="entry name" value="GAF"/>
    <property type="match status" value="1"/>
</dbReference>
<feature type="domain" description="OmpR/PhoB-type" evidence="4">
    <location>
        <begin position="347"/>
        <end position="412"/>
    </location>
</feature>
<keyword evidence="1" id="KW-0805">Transcription regulation</keyword>
<dbReference type="Proteomes" id="UP000399805">
    <property type="component" value="Unassembled WGS sequence"/>
</dbReference>
<reference evidence="5 6" key="1">
    <citation type="submission" date="2019-09" db="EMBL/GenBank/DDBJ databases">
        <authorList>
            <person name="Leyn A S."/>
        </authorList>
    </citation>
    <scope>NUCLEOTIDE SEQUENCE [LARGE SCALE GENOMIC DNA]</scope>
    <source>
        <strain evidence="5">AA231_1</strain>
    </source>
</reference>
<dbReference type="GO" id="GO:0006355">
    <property type="term" value="P:regulation of DNA-templated transcription"/>
    <property type="evidence" value="ECO:0007669"/>
    <property type="project" value="InterPro"/>
</dbReference>
<keyword evidence="3" id="KW-0804">Transcription</keyword>
<organism evidence="5 6">
    <name type="scientific">Amycolatopsis camponoti</name>
    <dbReference type="NCBI Taxonomy" id="2606593"/>
    <lineage>
        <taxon>Bacteria</taxon>
        <taxon>Bacillati</taxon>
        <taxon>Actinomycetota</taxon>
        <taxon>Actinomycetes</taxon>
        <taxon>Pseudonocardiales</taxon>
        <taxon>Pseudonocardiaceae</taxon>
        <taxon>Amycolatopsis</taxon>
    </lineage>
</organism>
<accession>A0A6I8LE75</accession>
<dbReference type="EMBL" id="CABVGP010000001">
    <property type="protein sequence ID" value="VVJ15361.1"/>
    <property type="molecule type" value="Genomic_DNA"/>
</dbReference>
<keyword evidence="6" id="KW-1185">Reference proteome</keyword>
<dbReference type="InterPro" id="IPR029016">
    <property type="entry name" value="GAF-like_dom_sf"/>
</dbReference>
<protein>
    <recommendedName>
        <fullName evidence="4">OmpR/PhoB-type domain-containing protein</fullName>
    </recommendedName>
</protein>
<gene>
    <name evidence="5" type="ORF">AA23TX_00382</name>
</gene>
<dbReference type="InterPro" id="IPR001867">
    <property type="entry name" value="OmpR/PhoB-type_DNA-bd"/>
</dbReference>